<dbReference type="GO" id="GO:0016740">
    <property type="term" value="F:transferase activity"/>
    <property type="evidence" value="ECO:0007669"/>
    <property type="project" value="UniProtKB-KW"/>
</dbReference>
<dbReference type="Proteomes" id="UP000565745">
    <property type="component" value="Unassembled WGS sequence"/>
</dbReference>
<reference evidence="3 4" key="1">
    <citation type="submission" date="2020-08" db="EMBL/GenBank/DDBJ databases">
        <title>Genomic Encyclopedia of Type Strains, Phase IV (KMG-IV): sequencing the most valuable type-strain genomes for metagenomic binning, comparative biology and taxonomic classification.</title>
        <authorList>
            <person name="Goeker M."/>
        </authorList>
    </citation>
    <scope>NUCLEOTIDE SEQUENCE [LARGE SCALE GENOMIC DNA]</scope>
    <source>
        <strain evidence="3 4">DSM 101015</strain>
    </source>
</reference>
<keyword evidence="3" id="KW-0808">Transferase</keyword>
<dbReference type="GO" id="GO:0009401">
    <property type="term" value="P:phosphoenolpyruvate-dependent sugar phosphotransferase system"/>
    <property type="evidence" value="ECO:0007669"/>
    <property type="project" value="InterPro"/>
</dbReference>
<evidence type="ECO:0000313" key="3">
    <source>
        <dbReference type="EMBL" id="MBB4176015.1"/>
    </source>
</evidence>
<feature type="coiled-coil region" evidence="1">
    <location>
        <begin position="263"/>
        <end position="293"/>
    </location>
</feature>
<keyword evidence="4" id="KW-1185">Reference proteome</keyword>
<sequence>MAYVPMDTEELKQLIMMGRKRPMNMAFNPGPKGADLLIIHRLKDPDVLGRTAKKEGEGTKVAKGSFEIDAKKLKLTVDKALPGLAKKFRKYLKELGFSFKVEVLDAQGNLLEEEDETEVAATAQSADQDAPSTSTPEAADAGPAINPADLATRLKALQAPIGDLTVLAAPLKKAAAGVVAQIKSGALEDAEASLSTLESAVKAAAKAQRGKEAKSTEAPAEIVPVEASPKALMARANSLRSAFDSAPGGGTVKAKKLLFEALNLLKNKDYDAANEELSKAEEALNDAAEIEHEPKVKSDVPRQKWDKTLAPLQVKVDAAMAAKTGDPDAINRAFNYALQQAEKGDFESALKSATTTINLLKEAATSAANARLEEAENAIPDNVARYTKSRLNWIDTRNRMQAELLKLKMTIDAQANAIEGLKELAENTDVLLDYIEELDTSLERVLEDLVETPDGPARDDLKAEARSIISSYRDTLDTEFFKAVDDNGFTPTTIRTTALNALAGVETALSA</sequence>
<evidence type="ECO:0000313" key="4">
    <source>
        <dbReference type="Proteomes" id="UP000565745"/>
    </source>
</evidence>
<dbReference type="AlphaFoldDB" id="A0A7W6Q548"/>
<dbReference type="EMBL" id="JACIFU010000007">
    <property type="protein sequence ID" value="MBB4176015.1"/>
    <property type="molecule type" value="Genomic_DNA"/>
</dbReference>
<name>A0A7W6Q548_9RHOB</name>
<organism evidence="3 4">
    <name type="scientific">Sulfitobacter noctilucicola</name>
    <dbReference type="NCBI Taxonomy" id="1342301"/>
    <lineage>
        <taxon>Bacteria</taxon>
        <taxon>Pseudomonadati</taxon>
        <taxon>Pseudomonadota</taxon>
        <taxon>Alphaproteobacteria</taxon>
        <taxon>Rhodobacterales</taxon>
        <taxon>Roseobacteraceae</taxon>
        <taxon>Sulfitobacter</taxon>
    </lineage>
</organism>
<gene>
    <name evidence="3" type="ORF">GGR93_003823</name>
</gene>
<evidence type="ECO:0000256" key="1">
    <source>
        <dbReference type="SAM" id="Coils"/>
    </source>
</evidence>
<dbReference type="RefSeq" id="WP_152540538.1">
    <property type="nucleotide sequence ID" value="NZ_JACIFU010000007.1"/>
</dbReference>
<protein>
    <submittedName>
        <fullName evidence="3">Cellobiose-specific phosphotransferase system component IIA</fullName>
    </submittedName>
</protein>
<feature type="region of interest" description="Disordered" evidence="2">
    <location>
        <begin position="113"/>
        <end position="144"/>
    </location>
</feature>
<feature type="compositionally biased region" description="Polar residues" evidence="2">
    <location>
        <begin position="124"/>
        <end position="136"/>
    </location>
</feature>
<comment type="caution">
    <text evidence="3">The sequence shown here is derived from an EMBL/GenBank/DDBJ whole genome shotgun (WGS) entry which is preliminary data.</text>
</comment>
<keyword evidence="1" id="KW-0175">Coiled coil</keyword>
<dbReference type="SUPFAM" id="SSF46973">
    <property type="entry name" value="Enzyme IIa from lactose specific PTS, IIa-lac"/>
    <property type="match status" value="1"/>
</dbReference>
<evidence type="ECO:0000256" key="2">
    <source>
        <dbReference type="SAM" id="MobiDB-lite"/>
    </source>
</evidence>
<dbReference type="OrthoDB" id="7850175at2"/>
<dbReference type="InterPro" id="IPR036542">
    <property type="entry name" value="PTS_IIA_lac/cel_sf"/>
</dbReference>
<proteinExistence type="predicted"/>
<accession>A0A7W6Q548</accession>